<evidence type="ECO:0000256" key="1">
    <source>
        <dbReference type="SAM" id="Phobius"/>
    </source>
</evidence>
<accession>A0A9P8RK99</accession>
<evidence type="ECO:0000313" key="3">
    <source>
        <dbReference type="Proteomes" id="UP000758603"/>
    </source>
</evidence>
<gene>
    <name evidence="2" type="ORF">BKA67DRAFT_119187</name>
</gene>
<protein>
    <submittedName>
        <fullName evidence="2">Uncharacterized protein</fullName>
    </submittedName>
</protein>
<dbReference type="AlphaFoldDB" id="A0A9P8RK99"/>
<feature type="transmembrane region" description="Helical" evidence="1">
    <location>
        <begin position="108"/>
        <end position="125"/>
    </location>
</feature>
<keyword evidence="3" id="KW-1185">Reference proteome</keyword>
<dbReference type="RefSeq" id="XP_045952115.1">
    <property type="nucleotide sequence ID" value="XM_046094933.1"/>
</dbReference>
<dbReference type="EMBL" id="JAGPXC010000011">
    <property type="protein sequence ID" value="KAH6645601.1"/>
    <property type="molecule type" value="Genomic_DNA"/>
</dbReference>
<dbReference type="Proteomes" id="UP000758603">
    <property type="component" value="Unassembled WGS sequence"/>
</dbReference>
<name>A0A9P8RK99_9PEZI</name>
<keyword evidence="1" id="KW-0812">Transmembrane</keyword>
<keyword evidence="1" id="KW-1133">Transmembrane helix</keyword>
<dbReference type="GeneID" id="70123826"/>
<proteinExistence type="predicted"/>
<sequence>MSMVYEHVPSLIATYLVSHKHTSYVLYHAAKRFRKPSSAILFLHILIPNLEILRYWAHYVQYGYHVSPAYLDFIVMIFHSCTSHYLVQKGHYAGHKKIVQPVFHAQMLLRLAISFCSVFLGFPSLHSATIKINAAASYPRILIWAMKRLKVLSDYKAVYTAAMFVGGLLAGHDSGIWYGPQVFIGCWAGLYVLETWAAQKVPHTRRYNETDTSEETLPTSNCGSDTSTIAVSHLRRIAESYLRTFVPSRTFALS</sequence>
<evidence type="ECO:0000313" key="2">
    <source>
        <dbReference type="EMBL" id="KAH6645601.1"/>
    </source>
</evidence>
<feature type="transmembrane region" description="Helical" evidence="1">
    <location>
        <begin position="69"/>
        <end position="87"/>
    </location>
</feature>
<organism evidence="2 3">
    <name type="scientific">Truncatella angustata</name>
    <dbReference type="NCBI Taxonomy" id="152316"/>
    <lineage>
        <taxon>Eukaryota</taxon>
        <taxon>Fungi</taxon>
        <taxon>Dikarya</taxon>
        <taxon>Ascomycota</taxon>
        <taxon>Pezizomycotina</taxon>
        <taxon>Sordariomycetes</taxon>
        <taxon>Xylariomycetidae</taxon>
        <taxon>Amphisphaeriales</taxon>
        <taxon>Sporocadaceae</taxon>
        <taxon>Truncatella</taxon>
    </lineage>
</organism>
<reference evidence="2" key="1">
    <citation type="journal article" date="2021" name="Nat. Commun.">
        <title>Genetic determinants of endophytism in the Arabidopsis root mycobiome.</title>
        <authorList>
            <person name="Mesny F."/>
            <person name="Miyauchi S."/>
            <person name="Thiergart T."/>
            <person name="Pickel B."/>
            <person name="Atanasova L."/>
            <person name="Karlsson M."/>
            <person name="Huettel B."/>
            <person name="Barry K.W."/>
            <person name="Haridas S."/>
            <person name="Chen C."/>
            <person name="Bauer D."/>
            <person name="Andreopoulos W."/>
            <person name="Pangilinan J."/>
            <person name="LaButti K."/>
            <person name="Riley R."/>
            <person name="Lipzen A."/>
            <person name="Clum A."/>
            <person name="Drula E."/>
            <person name="Henrissat B."/>
            <person name="Kohler A."/>
            <person name="Grigoriev I.V."/>
            <person name="Martin F.M."/>
            <person name="Hacquard S."/>
        </authorList>
    </citation>
    <scope>NUCLEOTIDE SEQUENCE</scope>
    <source>
        <strain evidence="2">MPI-SDFR-AT-0073</strain>
    </source>
</reference>
<keyword evidence="1" id="KW-0472">Membrane</keyword>
<dbReference type="OrthoDB" id="4764030at2759"/>
<comment type="caution">
    <text evidence="2">The sequence shown here is derived from an EMBL/GenBank/DDBJ whole genome shotgun (WGS) entry which is preliminary data.</text>
</comment>
<feature type="transmembrane region" description="Helical" evidence="1">
    <location>
        <begin position="39"/>
        <end position="57"/>
    </location>
</feature>